<dbReference type="EMBL" id="LZMZ01000012">
    <property type="protein sequence ID" value="OBX79479.1"/>
    <property type="molecule type" value="Genomic_DNA"/>
</dbReference>
<evidence type="ECO:0000256" key="13">
    <source>
        <dbReference type="ARBA" id="ARBA00034808"/>
    </source>
</evidence>
<dbReference type="InterPro" id="IPR027417">
    <property type="entry name" value="P-loop_NTPase"/>
</dbReference>
<dbReference type="EC" id="5.6.2.4" evidence="13 15"/>
<dbReference type="Pfam" id="PF17191">
    <property type="entry name" value="RecG_wedge"/>
    <property type="match status" value="1"/>
</dbReference>
<dbReference type="InterPro" id="IPR004609">
    <property type="entry name" value="ATP-dep_DNA_helicase_RecG"/>
</dbReference>
<feature type="domain" description="Helicase ATP-binding" evidence="16">
    <location>
        <begin position="315"/>
        <end position="479"/>
    </location>
</feature>
<feature type="domain" description="Helicase C-terminal" evidence="17">
    <location>
        <begin position="512"/>
        <end position="657"/>
    </location>
</feature>
<dbReference type="CDD" id="cd17992">
    <property type="entry name" value="DEXHc_RecG"/>
    <property type="match status" value="1"/>
</dbReference>
<dbReference type="PANTHER" id="PTHR47964:SF1">
    <property type="entry name" value="ATP-DEPENDENT DNA HELICASE HOMOLOG RECG, CHLOROPLASTIC"/>
    <property type="match status" value="1"/>
</dbReference>
<keyword evidence="7 15" id="KW-0067">ATP-binding</keyword>
<keyword evidence="9 15" id="KW-0233">DNA recombination</keyword>
<dbReference type="SUPFAM" id="SSF52540">
    <property type="entry name" value="P-loop containing nucleoside triphosphate hydrolases"/>
    <property type="match status" value="1"/>
</dbReference>
<sequence>MTPTDSPDVFNMPVTALAGVGSHIANQLAQLDITRVFDLLLHLPRDYEDRSRIVPMRELVAGQSALVQGVITYVNTKRSGMSVTLKDDTGQVTLRFYHLYRGLQETMVAGQILRVFGEVAINKYGTQISHPEYEVITDHKPPAASGLIPIYPTVKQLQQNKLRSLINVALRSAQQYQSHGASDSLHPADWQAIAPIIAQQLPLLASVTELANPFAEFDLLTALSFIHRPPIYTDLTQQQRLLNALKERRHPTCQRLILEEMLAHQLGLMYRKQQLHQYKAPRCQTISPLAERLLASLPFSLTRAQQRVVSEIVRDLAQSVPMLRLVQGDVGAGKTLVAALAACYALDSGWQVALMAPTEILAEQHLHNFERWFTPLGINVGWLAGKQTAKQRAHMLQTVADNDVQIVIGTHAIFQEKVTFAKLGLAIIDEQHRFGVEQRVALLNKGLAHTTPHQLMMTATPIPRTLAMSAFGDMDTSVIDELPPNRTPITTVTVSRDRRDEVIERIAVNCEAGKQAYWVCPLVEESTALDAQAAEATFADLADRLNIPIGLVHGKMRPAQKQVVMQDFKDGKTALLVATTVIEVGVDVPNASLMVIENAERLGLSQLHQLRGRVGRGSEKSYCVLLYQTPLSATGIERLNVLRDSSDGFVIAQKDLALRGAGELLGKRQAGHLGYYISDLARDEVLLVMANALARQLIADPMRKADVHRLIARWTPDAIKYINA</sequence>
<dbReference type="InterPro" id="IPR047112">
    <property type="entry name" value="RecG/Mfd"/>
</dbReference>
<evidence type="ECO:0000256" key="11">
    <source>
        <dbReference type="ARBA" id="ARBA00023235"/>
    </source>
</evidence>
<comment type="catalytic activity">
    <reaction evidence="12 15">
        <text>Couples ATP hydrolysis with the unwinding of duplex DNA by translocating in the 3'-5' direction.</text>
        <dbReference type="EC" id="5.6.2.4"/>
    </reaction>
</comment>
<dbReference type="STRING" id="34059.A9308_00055"/>
<evidence type="ECO:0000256" key="14">
    <source>
        <dbReference type="ARBA" id="ARBA00048988"/>
    </source>
</evidence>
<dbReference type="GO" id="GO:0003677">
    <property type="term" value="F:DNA binding"/>
    <property type="evidence" value="ECO:0007669"/>
    <property type="project" value="UniProtKB-KW"/>
</dbReference>
<evidence type="ECO:0000256" key="4">
    <source>
        <dbReference type="ARBA" id="ARBA00022763"/>
    </source>
</evidence>
<dbReference type="Proteomes" id="UP000092508">
    <property type="component" value="Unassembled WGS sequence"/>
</dbReference>
<proteinExistence type="inferred from homology"/>
<keyword evidence="5 15" id="KW-0378">Hydrolase</keyword>
<dbReference type="InterPro" id="IPR033454">
    <property type="entry name" value="RecG_wedge"/>
</dbReference>
<reference evidence="18 19" key="1">
    <citation type="submission" date="2016-06" db="EMBL/GenBank/DDBJ databases">
        <title>Draft genome of Moraxella atlantae CCUG 66109.</title>
        <authorList>
            <person name="Salva-Serra F."/>
            <person name="Engstrom-Jakobsson H."/>
            <person name="Thorell K."/>
            <person name="Gonzales-Siles L."/>
            <person name="Karlsson R."/>
            <person name="Boulund F."/>
            <person name="Engstrand L."/>
            <person name="Kristiansson E."/>
            <person name="Moore E."/>
        </authorList>
    </citation>
    <scope>NUCLEOTIDE SEQUENCE [LARGE SCALE GENOMIC DNA]</scope>
    <source>
        <strain evidence="18 19">CCUG 66109</strain>
    </source>
</reference>
<comment type="similarity">
    <text evidence="1 15">Belongs to the helicase family. RecG subfamily.</text>
</comment>
<dbReference type="InterPro" id="IPR011545">
    <property type="entry name" value="DEAD/DEAH_box_helicase_dom"/>
</dbReference>
<dbReference type="CDD" id="cd04488">
    <property type="entry name" value="RecG_wedge_OBF"/>
    <property type="match status" value="1"/>
</dbReference>
<dbReference type="InterPro" id="IPR012340">
    <property type="entry name" value="NA-bd_OB-fold"/>
</dbReference>
<evidence type="ECO:0000259" key="16">
    <source>
        <dbReference type="PROSITE" id="PS51192"/>
    </source>
</evidence>
<dbReference type="PROSITE" id="PS51192">
    <property type="entry name" value="HELICASE_ATP_BIND_1"/>
    <property type="match status" value="1"/>
</dbReference>
<dbReference type="SMART" id="SM00490">
    <property type="entry name" value="HELICc"/>
    <property type="match status" value="1"/>
</dbReference>
<evidence type="ECO:0000313" key="19">
    <source>
        <dbReference type="Proteomes" id="UP000092508"/>
    </source>
</evidence>
<dbReference type="OrthoDB" id="9804325at2"/>
<name>A0A1B8QD19_9GAMM</name>
<evidence type="ECO:0000256" key="8">
    <source>
        <dbReference type="ARBA" id="ARBA00023125"/>
    </source>
</evidence>
<evidence type="ECO:0000256" key="7">
    <source>
        <dbReference type="ARBA" id="ARBA00022840"/>
    </source>
</evidence>
<dbReference type="InterPro" id="IPR014001">
    <property type="entry name" value="Helicase_ATP-bd"/>
</dbReference>
<dbReference type="GO" id="GO:0005524">
    <property type="term" value="F:ATP binding"/>
    <property type="evidence" value="ECO:0007669"/>
    <property type="project" value="UniProtKB-KW"/>
</dbReference>
<dbReference type="Gene3D" id="2.40.50.140">
    <property type="entry name" value="Nucleic acid-binding proteins"/>
    <property type="match status" value="1"/>
</dbReference>
<keyword evidence="8" id="KW-0238">DNA-binding</keyword>
<protein>
    <recommendedName>
        <fullName evidence="2 15">ATP-dependent DNA helicase RecG</fullName>
        <ecNumber evidence="13 15">5.6.2.4</ecNumber>
    </recommendedName>
</protein>
<dbReference type="NCBIfam" id="TIGR00643">
    <property type="entry name" value="recG"/>
    <property type="match status" value="1"/>
</dbReference>
<dbReference type="PANTHER" id="PTHR47964">
    <property type="entry name" value="ATP-DEPENDENT DNA HELICASE HOMOLOG RECG, CHLOROPLASTIC"/>
    <property type="match status" value="1"/>
</dbReference>
<dbReference type="NCBIfam" id="NF008168">
    <property type="entry name" value="PRK10917.2-2"/>
    <property type="match status" value="1"/>
</dbReference>
<keyword evidence="10 15" id="KW-0234">DNA repair</keyword>
<dbReference type="Pfam" id="PF19833">
    <property type="entry name" value="RecG_dom3_C"/>
    <property type="match status" value="1"/>
</dbReference>
<dbReference type="GO" id="GO:0016887">
    <property type="term" value="F:ATP hydrolysis activity"/>
    <property type="evidence" value="ECO:0007669"/>
    <property type="project" value="RHEA"/>
</dbReference>
<dbReference type="NCBIfam" id="NF008163">
    <property type="entry name" value="PRK10917.1-1"/>
    <property type="match status" value="1"/>
</dbReference>
<accession>A0A1B8QD19</accession>
<keyword evidence="6 15" id="KW-0347">Helicase</keyword>
<dbReference type="SMART" id="SM00487">
    <property type="entry name" value="DEXDc"/>
    <property type="match status" value="1"/>
</dbReference>
<evidence type="ECO:0000259" key="17">
    <source>
        <dbReference type="PROSITE" id="PS51194"/>
    </source>
</evidence>
<evidence type="ECO:0000256" key="12">
    <source>
        <dbReference type="ARBA" id="ARBA00034617"/>
    </source>
</evidence>
<evidence type="ECO:0000256" key="1">
    <source>
        <dbReference type="ARBA" id="ARBA00007504"/>
    </source>
</evidence>
<dbReference type="InterPro" id="IPR001650">
    <property type="entry name" value="Helicase_C-like"/>
</dbReference>
<dbReference type="GO" id="GO:0006310">
    <property type="term" value="P:DNA recombination"/>
    <property type="evidence" value="ECO:0007669"/>
    <property type="project" value="UniProtKB-UniRule"/>
</dbReference>
<keyword evidence="3 15" id="KW-0547">Nucleotide-binding</keyword>
<evidence type="ECO:0000256" key="5">
    <source>
        <dbReference type="ARBA" id="ARBA00022801"/>
    </source>
</evidence>
<dbReference type="AlphaFoldDB" id="A0A1B8QD19"/>
<dbReference type="Gene3D" id="3.40.50.300">
    <property type="entry name" value="P-loop containing nucleotide triphosphate hydrolases"/>
    <property type="match status" value="2"/>
</dbReference>
<dbReference type="SUPFAM" id="SSF50249">
    <property type="entry name" value="Nucleic acid-binding proteins"/>
    <property type="match status" value="1"/>
</dbReference>
<evidence type="ECO:0000256" key="6">
    <source>
        <dbReference type="ARBA" id="ARBA00022806"/>
    </source>
</evidence>
<evidence type="ECO:0000313" key="18">
    <source>
        <dbReference type="EMBL" id="OBX79479.1"/>
    </source>
</evidence>
<evidence type="ECO:0000256" key="3">
    <source>
        <dbReference type="ARBA" id="ARBA00022741"/>
    </source>
</evidence>
<evidence type="ECO:0000256" key="2">
    <source>
        <dbReference type="ARBA" id="ARBA00017846"/>
    </source>
</evidence>
<gene>
    <name evidence="18" type="ORF">A9308_00055</name>
</gene>
<dbReference type="RefSeq" id="WP_067235966.1">
    <property type="nucleotide sequence ID" value="NZ_LZMZ01000012.1"/>
</dbReference>
<dbReference type="GO" id="GO:0006281">
    <property type="term" value="P:DNA repair"/>
    <property type="evidence" value="ECO:0007669"/>
    <property type="project" value="UniProtKB-UniRule"/>
</dbReference>
<keyword evidence="11" id="KW-0413">Isomerase</keyword>
<dbReference type="FunFam" id="3.40.50.300:FF:000391">
    <property type="entry name" value="ATP-dependent DNA helicase RecG"/>
    <property type="match status" value="1"/>
</dbReference>
<evidence type="ECO:0000256" key="10">
    <source>
        <dbReference type="ARBA" id="ARBA00023204"/>
    </source>
</evidence>
<keyword evidence="4 15" id="KW-0227">DNA damage</keyword>
<comment type="caution">
    <text evidence="18">The sequence shown here is derived from an EMBL/GenBank/DDBJ whole genome shotgun (WGS) entry which is preliminary data.</text>
</comment>
<comment type="catalytic activity">
    <reaction evidence="14 15">
        <text>ATP + H2O = ADP + phosphate + H(+)</text>
        <dbReference type="Rhea" id="RHEA:13065"/>
        <dbReference type="ChEBI" id="CHEBI:15377"/>
        <dbReference type="ChEBI" id="CHEBI:15378"/>
        <dbReference type="ChEBI" id="CHEBI:30616"/>
        <dbReference type="ChEBI" id="CHEBI:43474"/>
        <dbReference type="ChEBI" id="CHEBI:456216"/>
        <dbReference type="EC" id="5.6.2.4"/>
    </reaction>
</comment>
<dbReference type="InterPro" id="IPR045562">
    <property type="entry name" value="RecG_dom3_C"/>
</dbReference>
<evidence type="ECO:0000256" key="15">
    <source>
        <dbReference type="RuleBase" id="RU363016"/>
    </source>
</evidence>
<dbReference type="PROSITE" id="PS51194">
    <property type="entry name" value="HELICASE_CTER"/>
    <property type="match status" value="1"/>
</dbReference>
<dbReference type="GO" id="GO:0043138">
    <property type="term" value="F:3'-5' DNA helicase activity"/>
    <property type="evidence" value="ECO:0007669"/>
    <property type="project" value="UniProtKB-EC"/>
</dbReference>
<dbReference type="Pfam" id="PF00270">
    <property type="entry name" value="DEAD"/>
    <property type="match status" value="1"/>
</dbReference>
<comment type="function">
    <text evidence="15">Plays a critical role in recombination and DNA repair. Helps process Holliday junction intermediates to mature products by catalyzing branch migration. Has replication fork regression activity, unwinds stalled or blocked replication forks to make a HJ that can be resolved. Has a DNA unwinding activity characteristic of a DNA helicase with 3'-5' polarity.</text>
</comment>
<evidence type="ECO:0000256" key="9">
    <source>
        <dbReference type="ARBA" id="ARBA00023172"/>
    </source>
</evidence>
<organism evidence="18 19">
    <name type="scientific">Faucicola atlantae</name>
    <dbReference type="NCBI Taxonomy" id="34059"/>
    <lineage>
        <taxon>Bacteria</taxon>
        <taxon>Pseudomonadati</taxon>
        <taxon>Pseudomonadota</taxon>
        <taxon>Gammaproteobacteria</taxon>
        <taxon>Moraxellales</taxon>
        <taxon>Moraxellaceae</taxon>
        <taxon>Faucicola</taxon>
    </lineage>
</organism>
<dbReference type="Pfam" id="PF00271">
    <property type="entry name" value="Helicase_C"/>
    <property type="match status" value="1"/>
</dbReference>